<dbReference type="AlphaFoldDB" id="A0A9P6UPS8"/>
<name>A0A9P6UPS8_9FUNG</name>
<gene>
    <name evidence="1" type="ORF">BGZ97_009744</name>
</gene>
<dbReference type="OrthoDB" id="2441502at2759"/>
<accession>A0A9P6UPS8</accession>
<organism evidence="1 2">
    <name type="scientific">Linnemannia gamsii</name>
    <dbReference type="NCBI Taxonomy" id="64522"/>
    <lineage>
        <taxon>Eukaryota</taxon>
        <taxon>Fungi</taxon>
        <taxon>Fungi incertae sedis</taxon>
        <taxon>Mucoromycota</taxon>
        <taxon>Mortierellomycotina</taxon>
        <taxon>Mortierellomycetes</taxon>
        <taxon>Mortierellales</taxon>
        <taxon>Mortierellaceae</taxon>
        <taxon>Linnemannia</taxon>
    </lineage>
</organism>
<dbReference type="SUPFAM" id="SSF52047">
    <property type="entry name" value="RNI-like"/>
    <property type="match status" value="1"/>
</dbReference>
<dbReference type="Gene3D" id="3.80.10.10">
    <property type="entry name" value="Ribonuclease Inhibitor"/>
    <property type="match status" value="1"/>
</dbReference>
<proteinExistence type="predicted"/>
<dbReference type="InterPro" id="IPR032675">
    <property type="entry name" value="LRR_dom_sf"/>
</dbReference>
<dbReference type="Proteomes" id="UP000823405">
    <property type="component" value="Unassembled WGS sequence"/>
</dbReference>
<evidence type="ECO:0000313" key="2">
    <source>
        <dbReference type="Proteomes" id="UP000823405"/>
    </source>
</evidence>
<reference evidence="1" key="1">
    <citation type="journal article" date="2020" name="Fungal Divers.">
        <title>Resolving the Mortierellaceae phylogeny through synthesis of multi-gene phylogenetics and phylogenomics.</title>
        <authorList>
            <person name="Vandepol N."/>
            <person name="Liber J."/>
            <person name="Desiro A."/>
            <person name="Na H."/>
            <person name="Kennedy M."/>
            <person name="Barry K."/>
            <person name="Grigoriev I.V."/>
            <person name="Miller A.N."/>
            <person name="O'Donnell K."/>
            <person name="Stajich J.E."/>
            <person name="Bonito G."/>
        </authorList>
    </citation>
    <scope>NUCLEOTIDE SEQUENCE</scope>
    <source>
        <strain evidence="1">NVP60</strain>
    </source>
</reference>
<keyword evidence="2" id="KW-1185">Reference proteome</keyword>
<protein>
    <submittedName>
        <fullName evidence="1">Uncharacterized protein</fullName>
    </submittedName>
</protein>
<sequence length="367" mass="41765">MLRANPGLRRVWWAPDGLPLPVPKLDVEDFVGLGNLQELSLLYWDCHDGQLGEVLRIASRSLKKLTAHWVKVSRSSELTGSPIPPLSPQLEDSGSEGVTLSQLEYLEWRTNEPSGDFVFELIKRSPRLKTFTFEVHRVEWDFLRLADILRNHCPSLASLICSMELGVQEMENMLRHCSASGLRTVRVSVKDLDNGLIEAILQHASTVENLAISQERTGTGTDPARILQLLVGCSSLVRFSLVLRRSKLHRDLVNTLREQSWGCQDLQTLELIVVDSEEDRRQAEEGAVLDNEKEEEGEEKWYDVLAAKGWEVPAMVERSRLGDASMRRVAKTKLYRVLELIQYQNLDKLESLRLDNVHYCRSSTRPL</sequence>
<comment type="caution">
    <text evidence="1">The sequence shown here is derived from an EMBL/GenBank/DDBJ whole genome shotgun (WGS) entry which is preliminary data.</text>
</comment>
<dbReference type="EMBL" id="JAAAIN010000478">
    <property type="protein sequence ID" value="KAG0313978.1"/>
    <property type="molecule type" value="Genomic_DNA"/>
</dbReference>
<evidence type="ECO:0000313" key="1">
    <source>
        <dbReference type="EMBL" id="KAG0313978.1"/>
    </source>
</evidence>